<dbReference type="EMBL" id="AZIL01000233">
    <property type="protein sequence ID" value="EWM28919.1"/>
    <property type="molecule type" value="Genomic_DNA"/>
</dbReference>
<dbReference type="SUPFAM" id="SSF103506">
    <property type="entry name" value="Mitochondrial carrier"/>
    <property type="match status" value="1"/>
</dbReference>
<evidence type="ECO:0000256" key="2">
    <source>
        <dbReference type="ARBA" id="ARBA00022692"/>
    </source>
</evidence>
<dbReference type="GO" id="GO:0016020">
    <property type="term" value="C:membrane"/>
    <property type="evidence" value="ECO:0007669"/>
    <property type="project" value="UniProtKB-SubCell"/>
</dbReference>
<evidence type="ECO:0000256" key="5">
    <source>
        <dbReference type="RuleBase" id="RU000488"/>
    </source>
</evidence>
<reference evidence="7 8" key="1">
    <citation type="journal article" date="2014" name="Mol. Plant">
        <title>Chromosome Scale Genome Assembly and Transcriptome Profiling of Nannochloropsis gaditana in Nitrogen Depletion.</title>
        <authorList>
            <person name="Corteggiani Carpinelli E."/>
            <person name="Telatin A."/>
            <person name="Vitulo N."/>
            <person name="Forcato C."/>
            <person name="D'Angelo M."/>
            <person name="Schiavon R."/>
            <person name="Vezzi A."/>
            <person name="Giacometti G.M."/>
            <person name="Morosinotto T."/>
            <person name="Valle G."/>
        </authorList>
    </citation>
    <scope>NUCLEOTIDE SEQUENCE [LARGE SCALE GENOMIC DNA]</scope>
    <source>
        <strain evidence="7 8">B-31</strain>
    </source>
</reference>
<keyword evidence="2 4" id="KW-0812">Transmembrane</keyword>
<accession>W7U7S0</accession>
<feature type="transmembrane region" description="Helical" evidence="6">
    <location>
        <begin position="95"/>
        <end position="113"/>
    </location>
</feature>
<comment type="similarity">
    <text evidence="5">Belongs to the mitochondrial carrier (TC 2.A.29) family.</text>
</comment>
<dbReference type="PROSITE" id="PS50920">
    <property type="entry name" value="SOLCAR"/>
    <property type="match status" value="1"/>
</dbReference>
<evidence type="ECO:0008006" key="9">
    <source>
        <dbReference type="Google" id="ProtNLM"/>
    </source>
</evidence>
<evidence type="ECO:0000313" key="7">
    <source>
        <dbReference type="EMBL" id="EWM28919.1"/>
    </source>
</evidence>
<dbReference type="Pfam" id="PF00153">
    <property type="entry name" value="Mito_carr"/>
    <property type="match status" value="1"/>
</dbReference>
<gene>
    <name evidence="7" type="ORF">Naga_100441g1</name>
</gene>
<keyword evidence="3 4" id="KW-0472">Membrane</keyword>
<evidence type="ECO:0000313" key="8">
    <source>
        <dbReference type="Proteomes" id="UP000019335"/>
    </source>
</evidence>
<evidence type="ECO:0000256" key="6">
    <source>
        <dbReference type="SAM" id="Phobius"/>
    </source>
</evidence>
<dbReference type="AlphaFoldDB" id="W7U7S0"/>
<protein>
    <recommendedName>
        <fullName evidence="9">Mitochondrial carrier protein</fullName>
    </recommendedName>
</protein>
<dbReference type="OrthoDB" id="756301at2759"/>
<keyword evidence="6" id="KW-1133">Transmembrane helix</keyword>
<evidence type="ECO:0000256" key="4">
    <source>
        <dbReference type="PROSITE-ProRule" id="PRU00282"/>
    </source>
</evidence>
<sequence length="118" mass="12862">MKTVPKYMTAVVVKDKMEEWLDPVPENADNARSLLVQRSAIKAVTAGLAGAVLTNPLDVVRNECFKREQSLGPTLRGLVEEEGARFLWRGMGKNVVAVTIPVAATIFLADIISRARGL</sequence>
<keyword evidence="8" id="KW-1185">Reference proteome</keyword>
<comment type="caution">
    <text evidence="7">The sequence shown here is derived from an EMBL/GenBank/DDBJ whole genome shotgun (WGS) entry which is preliminary data.</text>
</comment>
<evidence type="ECO:0000256" key="3">
    <source>
        <dbReference type="ARBA" id="ARBA00023136"/>
    </source>
</evidence>
<dbReference type="InterPro" id="IPR023395">
    <property type="entry name" value="MCP_dom_sf"/>
</dbReference>
<keyword evidence="5" id="KW-0813">Transport</keyword>
<evidence type="ECO:0000256" key="1">
    <source>
        <dbReference type="ARBA" id="ARBA00004141"/>
    </source>
</evidence>
<name>W7U7S0_9STRA</name>
<feature type="repeat" description="Solcar" evidence="4">
    <location>
        <begin position="37"/>
        <end position="115"/>
    </location>
</feature>
<dbReference type="Proteomes" id="UP000019335">
    <property type="component" value="Chromosome 4"/>
</dbReference>
<comment type="subcellular location">
    <subcellularLocation>
        <location evidence="1">Membrane</location>
        <topology evidence="1">Multi-pass membrane protein</topology>
    </subcellularLocation>
</comment>
<organism evidence="7 8">
    <name type="scientific">Nannochloropsis gaditana</name>
    <dbReference type="NCBI Taxonomy" id="72520"/>
    <lineage>
        <taxon>Eukaryota</taxon>
        <taxon>Sar</taxon>
        <taxon>Stramenopiles</taxon>
        <taxon>Ochrophyta</taxon>
        <taxon>Eustigmatophyceae</taxon>
        <taxon>Eustigmatales</taxon>
        <taxon>Monodopsidaceae</taxon>
        <taxon>Nannochloropsis</taxon>
    </lineage>
</organism>
<dbReference type="InterPro" id="IPR018108">
    <property type="entry name" value="MCP_transmembrane"/>
</dbReference>
<proteinExistence type="inferred from homology"/>
<dbReference type="Gene3D" id="1.50.40.10">
    <property type="entry name" value="Mitochondrial carrier domain"/>
    <property type="match status" value="1"/>
</dbReference>